<dbReference type="EMBL" id="JACGDE010000025">
    <property type="protein sequence ID" value="MBA6068124.1"/>
    <property type="molecule type" value="Genomic_DNA"/>
</dbReference>
<dbReference type="PROSITE" id="PS51257">
    <property type="entry name" value="PROKAR_LIPOPROTEIN"/>
    <property type="match status" value="1"/>
</dbReference>
<dbReference type="InterPro" id="IPR031817">
    <property type="entry name" value="DotD"/>
</dbReference>
<accession>A0A7W2JZN0</accession>
<dbReference type="RefSeq" id="WP_182324919.1">
    <property type="nucleotide sequence ID" value="NZ_JACGDE010000025.1"/>
</dbReference>
<gene>
    <name evidence="1" type="ORF">H4C75_25645</name>
</gene>
<protein>
    <submittedName>
        <fullName evidence="1">DotD/TraH family lipoprotein</fullName>
    </submittedName>
</protein>
<dbReference type="Pfam" id="PF16816">
    <property type="entry name" value="DotD"/>
    <property type="match status" value="1"/>
</dbReference>
<proteinExistence type="predicted"/>
<organism evidence="1 2">
    <name type="scientific">Pseudomonas mosselii</name>
    <dbReference type="NCBI Taxonomy" id="78327"/>
    <lineage>
        <taxon>Bacteria</taxon>
        <taxon>Pseudomonadati</taxon>
        <taxon>Pseudomonadota</taxon>
        <taxon>Gammaproteobacteria</taxon>
        <taxon>Pseudomonadales</taxon>
        <taxon>Pseudomonadaceae</taxon>
        <taxon>Pseudomonas</taxon>
    </lineage>
</organism>
<dbReference type="Proteomes" id="UP000541770">
    <property type="component" value="Unassembled WGS sequence"/>
</dbReference>
<dbReference type="AlphaFoldDB" id="A0A7W2JZN0"/>
<dbReference type="Gene3D" id="3.55.50.60">
    <property type="entry name" value="DotD protein"/>
    <property type="match status" value="1"/>
</dbReference>
<comment type="caution">
    <text evidence="1">The sequence shown here is derived from an EMBL/GenBank/DDBJ whole genome shotgun (WGS) entry which is preliminary data.</text>
</comment>
<sequence>MKSYIYTVPTVVLLLCGCQSLQGNRPVAAKMPDPVLTRVIAQQQVLWQEQVINTPGPLPADTIRANTEQVAVDWKGDAVELLTHVARQRGAQFTWTGVRLPLPVNIHAQGVTYQNLLHLVEMQIAWRANLQQLPGELVLAFAPVKPVNRSQP</sequence>
<evidence type="ECO:0000313" key="2">
    <source>
        <dbReference type="Proteomes" id="UP000541770"/>
    </source>
</evidence>
<name>A0A7W2JZN0_9PSED</name>
<dbReference type="InterPro" id="IPR038140">
    <property type="entry name" value="DotD_sf"/>
</dbReference>
<evidence type="ECO:0000313" key="1">
    <source>
        <dbReference type="EMBL" id="MBA6068124.1"/>
    </source>
</evidence>
<reference evidence="1 2" key="1">
    <citation type="submission" date="2020-07" db="EMBL/GenBank/DDBJ databases">
        <title>Diversity of carbapenemase encoding genes among Pseudomonas putida group clinical isolates in a tertiary Brazilian hospital.</title>
        <authorList>
            <person name="Alberto-Lei F."/>
            <person name="Nodari C.S."/>
            <person name="Streling A.P."/>
            <person name="Paulino J.T."/>
            <person name="Bessa-Neto F.O."/>
            <person name="Cayo R."/>
            <person name="Gales A.C."/>
        </authorList>
    </citation>
    <scope>NUCLEOTIDE SEQUENCE [LARGE SCALE GENOMIC DNA]</scope>
    <source>
        <strain evidence="1 2">14802</strain>
    </source>
</reference>
<keyword evidence="1" id="KW-0449">Lipoprotein</keyword>